<dbReference type="SUPFAM" id="SSF53448">
    <property type="entry name" value="Nucleotide-diphospho-sugar transferases"/>
    <property type="match status" value="1"/>
</dbReference>
<dbReference type="Proteomes" id="UP001595710">
    <property type="component" value="Unassembled WGS sequence"/>
</dbReference>
<dbReference type="PANTHER" id="PTHR21485:SF6">
    <property type="entry name" value="N-ACYLNEURAMINATE CYTIDYLYLTRANSFERASE-RELATED"/>
    <property type="match status" value="1"/>
</dbReference>
<name>A0ABV7WUG5_9GAMM</name>
<keyword evidence="1" id="KW-0808">Transferase</keyword>
<dbReference type="InterPro" id="IPR050793">
    <property type="entry name" value="CMP-NeuNAc_synthase"/>
</dbReference>
<keyword evidence="2" id="KW-1185">Reference proteome</keyword>
<reference evidence="2" key="1">
    <citation type="journal article" date="2019" name="Int. J. Syst. Evol. Microbiol.">
        <title>The Global Catalogue of Microorganisms (GCM) 10K type strain sequencing project: providing services to taxonomists for standard genome sequencing and annotation.</title>
        <authorList>
            <consortium name="The Broad Institute Genomics Platform"/>
            <consortium name="The Broad Institute Genome Sequencing Center for Infectious Disease"/>
            <person name="Wu L."/>
            <person name="Ma J."/>
        </authorList>
    </citation>
    <scope>NUCLEOTIDE SEQUENCE [LARGE SCALE GENOMIC DNA]</scope>
    <source>
        <strain evidence="2">CECT 8288</strain>
    </source>
</reference>
<dbReference type="Pfam" id="PF02348">
    <property type="entry name" value="CTP_transf_3"/>
    <property type="match status" value="1"/>
</dbReference>
<dbReference type="GO" id="GO:0016779">
    <property type="term" value="F:nucleotidyltransferase activity"/>
    <property type="evidence" value="ECO:0007669"/>
    <property type="project" value="UniProtKB-KW"/>
</dbReference>
<dbReference type="CDD" id="cd02513">
    <property type="entry name" value="CMP-NeuAc_Synthase"/>
    <property type="match status" value="1"/>
</dbReference>
<dbReference type="InterPro" id="IPR029044">
    <property type="entry name" value="Nucleotide-diphossugar_trans"/>
</dbReference>
<comment type="caution">
    <text evidence="1">The sequence shown here is derived from an EMBL/GenBank/DDBJ whole genome shotgun (WGS) entry which is preliminary data.</text>
</comment>
<dbReference type="EMBL" id="JBHRYN010000012">
    <property type="protein sequence ID" value="MFC3701994.1"/>
    <property type="molecule type" value="Genomic_DNA"/>
</dbReference>
<proteinExistence type="predicted"/>
<gene>
    <name evidence="1" type="ORF">ACFOND_10110</name>
</gene>
<accession>A0ABV7WUG5</accession>
<organism evidence="1 2">
    <name type="scientific">Reinekea marina</name>
    <dbReference type="NCBI Taxonomy" id="1310421"/>
    <lineage>
        <taxon>Bacteria</taxon>
        <taxon>Pseudomonadati</taxon>
        <taxon>Pseudomonadota</taxon>
        <taxon>Gammaproteobacteria</taxon>
        <taxon>Oceanospirillales</taxon>
        <taxon>Saccharospirillaceae</taxon>
        <taxon>Reinekea</taxon>
    </lineage>
</organism>
<protein>
    <submittedName>
        <fullName evidence="1">Cytidylyltransferase domain-containing protein</fullName>
    </submittedName>
</protein>
<dbReference type="PANTHER" id="PTHR21485">
    <property type="entry name" value="HAD SUPERFAMILY MEMBERS CMAS AND KDSC"/>
    <property type="match status" value="1"/>
</dbReference>
<dbReference type="InterPro" id="IPR003329">
    <property type="entry name" value="Cytidylyl_trans"/>
</dbReference>
<dbReference type="Gene3D" id="3.90.550.10">
    <property type="entry name" value="Spore Coat Polysaccharide Biosynthesis Protein SpsA, Chain A"/>
    <property type="match status" value="1"/>
</dbReference>
<sequence>MKKNKLSCFLPCRKGSERVERKNIKPFAGNEYGLIQVKLYQLLGVKSIDEIVLSTNDDEILSYVSGLNESRIRVHNRVEDLSSSATSTDSLVAHALDLIGDGDILWTHVTSPFIRFKHYEKIIEKYYESLDEGYDSLMTTTELYSFLWQGEKPLNYDRKLEKWPRTQTLKPIHEINSGAFIASTNIYKQCRDRIGYKPLLYPLGKLVGHDIDWPEDFAIAECLVEKGLLEL</sequence>
<keyword evidence="1" id="KW-0548">Nucleotidyltransferase</keyword>
<dbReference type="RefSeq" id="WP_377362951.1">
    <property type="nucleotide sequence ID" value="NZ_JBHRYN010000012.1"/>
</dbReference>
<evidence type="ECO:0000313" key="1">
    <source>
        <dbReference type="EMBL" id="MFC3701994.1"/>
    </source>
</evidence>
<evidence type="ECO:0000313" key="2">
    <source>
        <dbReference type="Proteomes" id="UP001595710"/>
    </source>
</evidence>